<evidence type="ECO:0000256" key="4">
    <source>
        <dbReference type="ARBA" id="ARBA00023136"/>
    </source>
</evidence>
<keyword evidence="3 5" id="KW-1133">Transmembrane helix</keyword>
<organism evidence="6 7">
    <name type="scientific">Candidatus Kaiserbacteria bacterium CG10_big_fil_rev_8_21_14_0_10_44_10</name>
    <dbReference type="NCBI Taxonomy" id="1974606"/>
    <lineage>
        <taxon>Bacteria</taxon>
        <taxon>Candidatus Kaiseribacteriota</taxon>
    </lineage>
</organism>
<dbReference type="Pfam" id="PF02535">
    <property type="entry name" value="Zip"/>
    <property type="match status" value="1"/>
</dbReference>
<proteinExistence type="predicted"/>
<feature type="transmembrane region" description="Helical" evidence="5">
    <location>
        <begin position="35"/>
        <end position="53"/>
    </location>
</feature>
<evidence type="ECO:0000256" key="2">
    <source>
        <dbReference type="ARBA" id="ARBA00022692"/>
    </source>
</evidence>
<feature type="transmembrane region" description="Helical" evidence="5">
    <location>
        <begin position="224"/>
        <end position="245"/>
    </location>
</feature>
<feature type="transmembrane region" description="Helical" evidence="5">
    <location>
        <begin position="6"/>
        <end position="23"/>
    </location>
</feature>
<accession>A0A2H0UIB7</accession>
<comment type="subcellular location">
    <subcellularLocation>
        <location evidence="1">Membrane</location>
        <topology evidence="1">Multi-pass membrane protein</topology>
    </subcellularLocation>
</comment>
<dbReference type="PANTHER" id="PTHR16950:SF16">
    <property type="entry name" value="ZINC TRANSPORTER ZIP13"/>
    <property type="match status" value="1"/>
</dbReference>
<dbReference type="InterPro" id="IPR003689">
    <property type="entry name" value="ZIP"/>
</dbReference>
<comment type="caution">
    <text evidence="6">The sequence shown here is derived from an EMBL/GenBank/DDBJ whole genome shotgun (WGS) entry which is preliminary data.</text>
</comment>
<keyword evidence="4 5" id="KW-0472">Membrane</keyword>
<evidence type="ECO:0000256" key="3">
    <source>
        <dbReference type="ARBA" id="ARBA00022989"/>
    </source>
</evidence>
<evidence type="ECO:0000256" key="1">
    <source>
        <dbReference type="ARBA" id="ARBA00004141"/>
    </source>
</evidence>
<dbReference type="AlphaFoldDB" id="A0A2H0UIB7"/>
<feature type="transmembrane region" description="Helical" evidence="5">
    <location>
        <begin position="191"/>
        <end position="212"/>
    </location>
</feature>
<dbReference type="GO" id="GO:0046873">
    <property type="term" value="F:metal ion transmembrane transporter activity"/>
    <property type="evidence" value="ECO:0007669"/>
    <property type="project" value="InterPro"/>
</dbReference>
<reference evidence="7" key="1">
    <citation type="submission" date="2017-09" db="EMBL/GenBank/DDBJ databases">
        <title>Depth-based differentiation of microbial function through sediment-hosted aquifers and enrichment of novel symbionts in the deep terrestrial subsurface.</title>
        <authorList>
            <person name="Probst A.J."/>
            <person name="Ladd B."/>
            <person name="Jarett J.K."/>
            <person name="Geller-Mcgrath D.E."/>
            <person name="Sieber C.M.K."/>
            <person name="Emerson J.B."/>
            <person name="Anantharaman K."/>
            <person name="Thomas B.C."/>
            <person name="Malmstrom R."/>
            <person name="Stieglmeier M."/>
            <person name="Klingl A."/>
            <person name="Woyke T."/>
            <person name="Ryan C.M."/>
            <person name="Banfield J.F."/>
        </authorList>
    </citation>
    <scope>NUCLEOTIDE SEQUENCE [LARGE SCALE GENOMIC DNA]</scope>
</reference>
<evidence type="ECO:0000313" key="7">
    <source>
        <dbReference type="Proteomes" id="UP000229612"/>
    </source>
</evidence>
<dbReference type="GO" id="GO:0016020">
    <property type="term" value="C:membrane"/>
    <property type="evidence" value="ECO:0007669"/>
    <property type="project" value="UniProtKB-SubCell"/>
</dbReference>
<evidence type="ECO:0000256" key="5">
    <source>
        <dbReference type="SAM" id="Phobius"/>
    </source>
</evidence>
<dbReference type="Proteomes" id="UP000229612">
    <property type="component" value="Unassembled WGS sequence"/>
</dbReference>
<sequence length="270" mass="29184">MFIEAMLVSGAVALSSLVGVLFFGNSRRLEGIQKYVIPTAVGVFLSLVLFELIPETLAANEEWGGVAVATGFILFYVLSYELHRYFHRRVENDADCGPKSAATLLLIGDAVHNIADGVILGAAFLVSPALGGAVAIGLALHEIPQEIVEFGVLVRGGYSRLQAALLNLLSASSIIVGTALTIWFADAFSDYIWIITGLAAGNLLYIASTDLLPRIHGTLKNYQSFWYTLTALVLGFILMTSILIYTHDTFGHGHEEGSTEENHSNEEDIH</sequence>
<evidence type="ECO:0008006" key="8">
    <source>
        <dbReference type="Google" id="ProtNLM"/>
    </source>
</evidence>
<dbReference type="EMBL" id="PFBG01000006">
    <property type="protein sequence ID" value="PIR86147.1"/>
    <property type="molecule type" value="Genomic_DNA"/>
</dbReference>
<feature type="transmembrane region" description="Helical" evidence="5">
    <location>
        <begin position="165"/>
        <end position="185"/>
    </location>
</feature>
<gene>
    <name evidence="6" type="ORF">COU14_00615</name>
</gene>
<dbReference type="PANTHER" id="PTHR16950">
    <property type="entry name" value="ZINC TRANSPORTER SLC39A7 HISTIDINE-RICH MEMBRANE PROTEIN KE4"/>
    <property type="match status" value="1"/>
</dbReference>
<protein>
    <recommendedName>
        <fullName evidence="8">ZIP zinc transporter</fullName>
    </recommendedName>
</protein>
<evidence type="ECO:0000313" key="6">
    <source>
        <dbReference type="EMBL" id="PIR86147.1"/>
    </source>
</evidence>
<keyword evidence="2 5" id="KW-0812">Transmembrane</keyword>
<feature type="transmembrane region" description="Helical" evidence="5">
    <location>
        <begin position="65"/>
        <end position="82"/>
    </location>
</feature>
<name>A0A2H0UIB7_9BACT</name>